<dbReference type="SUPFAM" id="SSF51338">
    <property type="entry name" value="Composite domain of metallo-dependent hydrolases"/>
    <property type="match status" value="1"/>
</dbReference>
<dbReference type="GO" id="GO:0004151">
    <property type="term" value="F:dihydroorotase activity"/>
    <property type="evidence" value="ECO:0007669"/>
    <property type="project" value="InterPro"/>
</dbReference>
<feature type="domain" description="Amidohydrolase 3" evidence="3">
    <location>
        <begin position="339"/>
        <end position="422"/>
    </location>
</feature>
<evidence type="ECO:0000256" key="1">
    <source>
        <dbReference type="ARBA" id="ARBA00022833"/>
    </source>
</evidence>
<evidence type="ECO:0000256" key="2">
    <source>
        <dbReference type="ARBA" id="ARBA00022975"/>
    </source>
</evidence>
<feature type="domain" description="Dihydroorotase catalytic" evidence="4">
    <location>
        <begin position="53"/>
        <end position="237"/>
    </location>
</feature>
<dbReference type="InterPro" id="IPR050138">
    <property type="entry name" value="DHOase/Allantoinase_Hydrolase"/>
</dbReference>
<evidence type="ECO:0000313" key="6">
    <source>
        <dbReference type="Proteomes" id="UP000199397"/>
    </source>
</evidence>
<dbReference type="InterPro" id="IPR011059">
    <property type="entry name" value="Metal-dep_hydrolase_composite"/>
</dbReference>
<dbReference type="GO" id="GO:0046872">
    <property type="term" value="F:metal ion binding"/>
    <property type="evidence" value="ECO:0007669"/>
    <property type="project" value="InterPro"/>
</dbReference>
<dbReference type="OrthoDB" id="5687299at2"/>
<dbReference type="Gene3D" id="3.20.20.140">
    <property type="entry name" value="Metal-dependent hydrolases"/>
    <property type="match status" value="1"/>
</dbReference>
<keyword evidence="2" id="KW-0665">Pyrimidine biosynthesis</keyword>
<gene>
    <name evidence="5" type="ORF">SAMN05660964_00528</name>
</gene>
<evidence type="ECO:0000313" key="5">
    <source>
        <dbReference type="EMBL" id="SDZ92430.1"/>
    </source>
</evidence>
<dbReference type="RefSeq" id="WP_093065131.1">
    <property type="nucleotide sequence ID" value="NZ_FNQP01000003.1"/>
</dbReference>
<dbReference type="GO" id="GO:0006221">
    <property type="term" value="P:pyrimidine nucleotide biosynthetic process"/>
    <property type="evidence" value="ECO:0007669"/>
    <property type="project" value="UniProtKB-KW"/>
</dbReference>
<dbReference type="Pfam" id="PF12890">
    <property type="entry name" value="DHOase"/>
    <property type="match status" value="1"/>
</dbReference>
<proteinExistence type="predicted"/>
<dbReference type="Proteomes" id="UP000199397">
    <property type="component" value="Unassembled WGS sequence"/>
</dbReference>
<dbReference type="InterPro" id="IPR004722">
    <property type="entry name" value="DHOase"/>
</dbReference>
<dbReference type="GO" id="GO:0004038">
    <property type="term" value="F:allantoinase activity"/>
    <property type="evidence" value="ECO:0007669"/>
    <property type="project" value="TreeGrafter"/>
</dbReference>
<dbReference type="AlphaFoldDB" id="A0A1H3WZN1"/>
<dbReference type="InterPro" id="IPR013108">
    <property type="entry name" value="Amidohydro_3"/>
</dbReference>
<protein>
    <submittedName>
        <fullName evidence="5">Dihydroorotase</fullName>
    </submittedName>
</protein>
<name>A0A1H3WZN1_9GAMM</name>
<dbReference type="NCBIfam" id="TIGR00857">
    <property type="entry name" value="pyrC_multi"/>
    <property type="match status" value="1"/>
</dbReference>
<dbReference type="PANTHER" id="PTHR43668:SF2">
    <property type="entry name" value="ALLANTOINASE"/>
    <property type="match status" value="1"/>
</dbReference>
<dbReference type="InterPro" id="IPR032466">
    <property type="entry name" value="Metal_Hydrolase"/>
</dbReference>
<keyword evidence="1" id="KW-0862">Zinc</keyword>
<reference evidence="5 6" key="1">
    <citation type="submission" date="2016-10" db="EMBL/GenBank/DDBJ databases">
        <authorList>
            <person name="de Groot N.N."/>
        </authorList>
    </citation>
    <scope>NUCLEOTIDE SEQUENCE [LARGE SCALE GENOMIC DNA]</scope>
    <source>
        <strain evidence="5 6">DSM 21228</strain>
    </source>
</reference>
<evidence type="ECO:0000259" key="3">
    <source>
        <dbReference type="Pfam" id="PF07969"/>
    </source>
</evidence>
<organism evidence="5 6">
    <name type="scientific">Thiothrix caldifontis</name>
    <dbReference type="NCBI Taxonomy" id="525918"/>
    <lineage>
        <taxon>Bacteria</taxon>
        <taxon>Pseudomonadati</taxon>
        <taxon>Pseudomonadota</taxon>
        <taxon>Gammaproteobacteria</taxon>
        <taxon>Thiotrichales</taxon>
        <taxon>Thiotrichaceae</taxon>
        <taxon>Thiothrix</taxon>
    </lineage>
</organism>
<dbReference type="GO" id="GO:0006145">
    <property type="term" value="P:purine nucleobase catabolic process"/>
    <property type="evidence" value="ECO:0007669"/>
    <property type="project" value="TreeGrafter"/>
</dbReference>
<dbReference type="Gene3D" id="2.30.40.10">
    <property type="entry name" value="Urease, subunit C, domain 1"/>
    <property type="match status" value="1"/>
</dbReference>
<evidence type="ECO:0000259" key="4">
    <source>
        <dbReference type="Pfam" id="PF12890"/>
    </source>
</evidence>
<dbReference type="InterPro" id="IPR024403">
    <property type="entry name" value="DHOase_cat"/>
</dbReference>
<dbReference type="GO" id="GO:0005737">
    <property type="term" value="C:cytoplasm"/>
    <property type="evidence" value="ECO:0007669"/>
    <property type="project" value="TreeGrafter"/>
</dbReference>
<dbReference type="PANTHER" id="PTHR43668">
    <property type="entry name" value="ALLANTOINASE"/>
    <property type="match status" value="1"/>
</dbReference>
<dbReference type="SUPFAM" id="SSF51556">
    <property type="entry name" value="Metallo-dependent hydrolases"/>
    <property type="match status" value="1"/>
</dbReference>
<dbReference type="STRING" id="525918.SAMN05660964_00528"/>
<sequence length="424" mass="44984">MSLLIRNARVIDPASGLDGQRTVLIDGGRITALAEASAAFSADETIDAQGLWVFPGAVDLAACLREPGLDHKATLASETFAAASSGITTLCYQPEPGANFDNAAQVKLIYDLNRRAHYANVEVLGNLTQGLKGQQLSNMASLKRAGCVGMSNGRQPFHSLQTLRRAMEYAATHDLTVFIYPVEHALAAGGFMHEGEVSARLGLPAIPSAAETVAVAQTLALASHTGAKVHFCRLSAKLSVRLIRQGKDSGLDITADVAAHQLFLTDMDVSDFNPLCHVMPPLRSARDLDALREGLADGTIDAICSDHQPHEVDAKLAPFQQTEPGISALETLLPLTLRLVEDGVLSLPEALRKITAGPATIIDSEAGQINVGAPADLVLFDPSALWELDLNTMHSNGRNSPFGGWNFNGAVKRTLLAGKTVFSS</sequence>
<dbReference type="Pfam" id="PF07969">
    <property type="entry name" value="Amidohydro_3"/>
    <property type="match status" value="1"/>
</dbReference>
<accession>A0A1H3WZN1</accession>
<dbReference type="NCBIfam" id="NF005791">
    <property type="entry name" value="PRK07627.1"/>
    <property type="match status" value="1"/>
</dbReference>
<dbReference type="CDD" id="cd01317">
    <property type="entry name" value="DHOase_IIa"/>
    <property type="match status" value="1"/>
</dbReference>
<dbReference type="EMBL" id="FNQP01000003">
    <property type="protein sequence ID" value="SDZ92430.1"/>
    <property type="molecule type" value="Genomic_DNA"/>
</dbReference>
<keyword evidence="6" id="KW-1185">Reference proteome</keyword>